<keyword evidence="5" id="KW-0862">Zinc</keyword>
<feature type="site" description="Interaction with DNA" evidence="10">
    <location>
        <position position="303"/>
    </location>
</feature>
<dbReference type="AlphaFoldDB" id="A0A1H3E2A3"/>
<comment type="similarity">
    <text evidence="2 10">Belongs to the type IA topoisomerase family.</text>
</comment>
<dbReference type="InterPro" id="IPR013825">
    <property type="entry name" value="Topo_IA_cen_sub2"/>
</dbReference>
<dbReference type="GO" id="GO:0006265">
    <property type="term" value="P:DNA topological change"/>
    <property type="evidence" value="ECO:0007669"/>
    <property type="project" value="UniProtKB-UniRule"/>
</dbReference>
<dbReference type="InterPro" id="IPR005733">
    <property type="entry name" value="TopoI_bac-type"/>
</dbReference>
<dbReference type="Gene3D" id="1.10.290.10">
    <property type="entry name" value="Topoisomerase I, domain 4"/>
    <property type="match status" value="1"/>
</dbReference>
<evidence type="ECO:0000256" key="3">
    <source>
        <dbReference type="ARBA" id="ARBA00022723"/>
    </source>
</evidence>
<feature type="site" description="Interaction with DNA" evidence="10">
    <location>
        <position position="487"/>
    </location>
</feature>
<dbReference type="InterPro" id="IPR000380">
    <property type="entry name" value="Topo_IA"/>
</dbReference>
<sequence length="685" mass="77152">MPSTLVIVESPAKAKTIKKYLPKGYEVEATMGHVIDLPKSRLGIDVDNHFQPDYIKIRGKGDLLKKLKKEAKKADNVLLATDPDREGEAISWHVANFLEMDPGDSCRIEFHEITKKAINAAIDNKRQVDMDLVNSQQARRILDRLVGYSLSPFLWKKVKKGLSGGRVQSVVTRIIVDREEEIQAFVPEEYWTIDADLKKKEDKAVFTASLHSEKGKKLKISNGVEADRLEALLKGEGEFVVSGVKKRVRKQKPPLPFTTSTLQQTAYQALGFTTQRTMRIAQQLYEGVDIMGRGQIGLVSYIRTDSTRLADEAVAAAKDYIETQFGKEYLGGGKSTVKKKNVQDAHEAIRPSTIDLTPDSIASSLEKDQYKLYKLIWERMIASQMSEAEYYVTDVDVLFGDLLFKAKGETIKFKGFTEIMESKSKKDNILPELSEGEVVDLKKLHKDQKFTKPPARYTEATLVKVLEEKGIGRPSTYAPTISTIKNRDYVEVKEKYFYPTELGVVVTDLMKEYFADIVDEAFTAKMEEGLDEVATGGENWIDLLDKFYVGFKSELENAQENAQSVKVEDPESDEICELCGRRMVIKKGKYGKFLACPGFPECKNTKPFLEKTGGICPECGGDLIKRVSKKGRTFYACSNYPECEFVTWDVPMVEKCPVCGNTMFQKGFGKRKRTYCAKCSGNEAK</sequence>
<dbReference type="Gene3D" id="1.10.460.10">
    <property type="entry name" value="Topoisomerase I, domain 2"/>
    <property type="match status" value="1"/>
</dbReference>
<dbReference type="SMART" id="SM00437">
    <property type="entry name" value="TOP1Ac"/>
    <property type="match status" value="1"/>
</dbReference>
<comment type="function">
    <text evidence="10">Releases the supercoiling and torsional tension of DNA, which is introduced during the DNA replication and transcription, by transiently cleaving and rejoining one strand of the DNA duplex. Introduces a single-strand break via transesterification at a target site in duplex DNA. The scissile phosphodiester is attacked by the catalytic tyrosine of the enzyme, resulting in the formation of a DNA-(5'-phosphotyrosyl)-enzyme intermediate and the expulsion of a 3'-OH DNA strand. The free DNA strand then undergoes passage around the unbroken strand, thus removing DNA supercoils. Finally, in the religation step, the DNA 3'-OH attacks the covalent intermediate to expel the active-site tyrosine and restore the DNA phosphodiester backbone.</text>
</comment>
<dbReference type="NCBIfam" id="TIGR01051">
    <property type="entry name" value="topA_bact"/>
    <property type="match status" value="1"/>
</dbReference>
<keyword evidence="7 10" id="KW-0799">Topoisomerase</keyword>
<dbReference type="GO" id="GO:0003677">
    <property type="term" value="F:DNA binding"/>
    <property type="evidence" value="ECO:0007669"/>
    <property type="project" value="UniProtKB-KW"/>
</dbReference>
<dbReference type="Gene3D" id="3.30.65.10">
    <property type="entry name" value="Bacterial Topoisomerase I, domain 1"/>
    <property type="match status" value="2"/>
</dbReference>
<evidence type="ECO:0000256" key="6">
    <source>
        <dbReference type="ARBA" id="ARBA00022842"/>
    </source>
</evidence>
<dbReference type="InterPro" id="IPR013498">
    <property type="entry name" value="Topo_IA_Znf"/>
</dbReference>
<evidence type="ECO:0000256" key="10">
    <source>
        <dbReference type="HAMAP-Rule" id="MF_00952"/>
    </source>
</evidence>
<dbReference type="PROSITE" id="PS52039">
    <property type="entry name" value="TOPO_IA_2"/>
    <property type="match status" value="1"/>
</dbReference>
<evidence type="ECO:0000256" key="7">
    <source>
        <dbReference type="ARBA" id="ARBA00023029"/>
    </source>
</evidence>
<evidence type="ECO:0000259" key="12">
    <source>
        <dbReference type="PROSITE" id="PS52039"/>
    </source>
</evidence>
<evidence type="ECO:0000256" key="8">
    <source>
        <dbReference type="ARBA" id="ARBA00023125"/>
    </source>
</evidence>
<dbReference type="SUPFAM" id="SSF57783">
    <property type="entry name" value="Zinc beta-ribbon"/>
    <property type="match status" value="2"/>
</dbReference>
<dbReference type="STRING" id="1528.SAMN04488579_10642"/>
<evidence type="ECO:0000256" key="4">
    <source>
        <dbReference type="ARBA" id="ARBA00022771"/>
    </source>
</evidence>
<keyword evidence="9 10" id="KW-0413">Isomerase</keyword>
<evidence type="ECO:0000256" key="9">
    <source>
        <dbReference type="ARBA" id="ARBA00023235"/>
    </source>
</evidence>
<reference evidence="14" key="1">
    <citation type="submission" date="2016-10" db="EMBL/GenBank/DDBJ databases">
        <authorList>
            <person name="Varghese N."/>
            <person name="Submissions S."/>
        </authorList>
    </citation>
    <scope>NUCLEOTIDE SEQUENCE [LARGE SCALE GENOMIC DNA]</scope>
    <source>
        <strain evidence="14">VPI 5359</strain>
    </source>
</reference>
<dbReference type="SUPFAM" id="SSF56712">
    <property type="entry name" value="Prokaryotic type I DNA topoisomerase"/>
    <property type="match status" value="1"/>
</dbReference>
<feature type="domain" description="Topo IA-type catalytic" evidence="12">
    <location>
        <begin position="129"/>
        <end position="555"/>
    </location>
</feature>
<dbReference type="InterPro" id="IPR013497">
    <property type="entry name" value="Topo_IA_cen"/>
</dbReference>
<dbReference type="Pfam" id="PF01131">
    <property type="entry name" value="Topoisom_bac"/>
    <property type="match status" value="1"/>
</dbReference>
<keyword evidence="3" id="KW-0479">Metal-binding</keyword>
<feature type="active site" description="O-(5'-phospho-DNA)-tyrosine intermediate" evidence="10">
    <location>
        <position position="301"/>
    </location>
</feature>
<feature type="site" description="Interaction with DNA" evidence="10">
    <location>
        <position position="148"/>
    </location>
</feature>
<dbReference type="Proteomes" id="UP000199652">
    <property type="component" value="Unassembled WGS sequence"/>
</dbReference>
<evidence type="ECO:0000256" key="2">
    <source>
        <dbReference type="ARBA" id="ARBA00009446"/>
    </source>
</evidence>
<dbReference type="RefSeq" id="WP_090244117.1">
    <property type="nucleotide sequence ID" value="NZ_FNOU01000006.1"/>
</dbReference>
<dbReference type="PANTHER" id="PTHR42785:SF1">
    <property type="entry name" value="DNA TOPOISOMERASE"/>
    <property type="match status" value="1"/>
</dbReference>
<proteinExistence type="inferred from homology"/>
<dbReference type="Gene3D" id="2.70.20.10">
    <property type="entry name" value="Topoisomerase I, domain 3"/>
    <property type="match status" value="1"/>
</dbReference>
<comment type="catalytic activity">
    <reaction evidence="1 10">
        <text>ATP-independent breakage of single-stranded DNA, followed by passage and rejoining.</text>
        <dbReference type="EC" id="5.6.2.1"/>
    </reaction>
</comment>
<dbReference type="CDD" id="cd00186">
    <property type="entry name" value="TOP1Ac"/>
    <property type="match status" value="1"/>
</dbReference>
<gene>
    <name evidence="10" type="primary">topA</name>
    <name evidence="13" type="ORF">SAMN04488579_10642</name>
</gene>
<evidence type="ECO:0000259" key="11">
    <source>
        <dbReference type="PROSITE" id="PS50880"/>
    </source>
</evidence>
<dbReference type="GO" id="GO:0003917">
    <property type="term" value="F:DNA topoisomerase type I (single strand cut, ATP-independent) activity"/>
    <property type="evidence" value="ECO:0007669"/>
    <property type="project" value="UniProtKB-UniRule"/>
</dbReference>
<feature type="site" description="Interaction with DNA" evidence="10">
    <location>
        <position position="33"/>
    </location>
</feature>
<dbReference type="InterPro" id="IPR028612">
    <property type="entry name" value="Topoisom_1_IA"/>
</dbReference>
<dbReference type="InterPro" id="IPR023405">
    <property type="entry name" value="Topo_IA_core_domain"/>
</dbReference>
<dbReference type="PROSITE" id="PS00396">
    <property type="entry name" value="TOPO_IA_1"/>
    <property type="match status" value="1"/>
</dbReference>
<name>A0A1H3E2A3_EUBBA</name>
<dbReference type="SMART" id="SM00436">
    <property type="entry name" value="TOP1Bc"/>
    <property type="match status" value="1"/>
</dbReference>
<feature type="site" description="Interaction with DNA" evidence="10">
    <location>
        <position position="140"/>
    </location>
</feature>
<feature type="site" description="Interaction with DNA" evidence="10">
    <location>
        <position position="155"/>
    </location>
</feature>
<protein>
    <recommendedName>
        <fullName evidence="10">DNA topoisomerase 1</fullName>
        <ecNumber evidence="10">5.6.2.1</ecNumber>
    </recommendedName>
    <alternativeName>
        <fullName evidence="10">DNA topoisomerase I</fullName>
    </alternativeName>
</protein>
<evidence type="ECO:0000256" key="1">
    <source>
        <dbReference type="ARBA" id="ARBA00000213"/>
    </source>
</evidence>
<evidence type="ECO:0000313" key="14">
    <source>
        <dbReference type="Proteomes" id="UP000199652"/>
    </source>
</evidence>
<accession>A0A1H3E2A3</accession>
<dbReference type="InterPro" id="IPR003602">
    <property type="entry name" value="Topo_IA_DNA-bd_dom"/>
</dbReference>
<keyword evidence="4" id="KW-0863">Zinc-finger</keyword>
<dbReference type="GO" id="GO:0008270">
    <property type="term" value="F:zinc ion binding"/>
    <property type="evidence" value="ECO:0007669"/>
    <property type="project" value="UniProtKB-KW"/>
</dbReference>
<dbReference type="PRINTS" id="PR00417">
    <property type="entry name" value="PRTPISMRASEI"/>
</dbReference>
<keyword evidence="8 10" id="KW-0238">DNA-binding</keyword>
<dbReference type="GO" id="GO:0005694">
    <property type="term" value="C:chromosome"/>
    <property type="evidence" value="ECO:0007669"/>
    <property type="project" value="InterPro"/>
</dbReference>
<dbReference type="EC" id="5.6.2.1" evidence="10"/>
<dbReference type="InterPro" id="IPR006171">
    <property type="entry name" value="TOPRIM_dom"/>
</dbReference>
<dbReference type="InterPro" id="IPR013824">
    <property type="entry name" value="Topo_IA_cen_sub1"/>
</dbReference>
<dbReference type="PANTHER" id="PTHR42785">
    <property type="entry name" value="DNA TOPOISOMERASE, TYPE IA, CORE"/>
    <property type="match status" value="1"/>
</dbReference>
<evidence type="ECO:0000313" key="13">
    <source>
        <dbReference type="EMBL" id="SDX72049.1"/>
    </source>
</evidence>
<organism evidence="13 14">
    <name type="scientific">Eubacterium barkeri</name>
    <name type="common">Clostridium barkeri</name>
    <dbReference type="NCBI Taxonomy" id="1528"/>
    <lineage>
        <taxon>Bacteria</taxon>
        <taxon>Bacillati</taxon>
        <taxon>Bacillota</taxon>
        <taxon>Clostridia</taxon>
        <taxon>Eubacteriales</taxon>
        <taxon>Eubacteriaceae</taxon>
        <taxon>Eubacterium</taxon>
    </lineage>
</organism>
<feature type="site" description="Interaction with DNA" evidence="10">
    <location>
        <position position="143"/>
    </location>
</feature>
<dbReference type="Pfam" id="PF01396">
    <property type="entry name" value="Zn_ribbon_Top1"/>
    <property type="match status" value="2"/>
</dbReference>
<dbReference type="InterPro" id="IPR003601">
    <property type="entry name" value="Topo_IA_2"/>
</dbReference>
<feature type="region of interest" description="Interaction with DNA" evidence="10">
    <location>
        <begin position="163"/>
        <end position="168"/>
    </location>
</feature>
<evidence type="ECO:0000256" key="5">
    <source>
        <dbReference type="ARBA" id="ARBA00022833"/>
    </source>
</evidence>
<dbReference type="HAMAP" id="MF_00952">
    <property type="entry name" value="Topoisom_1_prok"/>
    <property type="match status" value="1"/>
</dbReference>
<dbReference type="Gene3D" id="3.40.50.140">
    <property type="match status" value="1"/>
</dbReference>
<dbReference type="EMBL" id="FNOU01000006">
    <property type="protein sequence ID" value="SDX72049.1"/>
    <property type="molecule type" value="Genomic_DNA"/>
</dbReference>
<dbReference type="Pfam" id="PF01751">
    <property type="entry name" value="Toprim"/>
    <property type="match status" value="1"/>
</dbReference>
<dbReference type="InterPro" id="IPR023406">
    <property type="entry name" value="Topo_IA_AS"/>
</dbReference>
<feature type="site" description="Interaction with DNA" evidence="10">
    <location>
        <position position="139"/>
    </location>
</feature>
<dbReference type="OrthoDB" id="9804262at2"/>
<feature type="domain" description="Toprim" evidence="11">
    <location>
        <begin position="3"/>
        <end position="121"/>
    </location>
</feature>
<comment type="subunit">
    <text evidence="10">Monomer.</text>
</comment>
<dbReference type="SMART" id="SM00493">
    <property type="entry name" value="TOPRIM"/>
    <property type="match status" value="1"/>
</dbReference>
<keyword evidence="14" id="KW-1185">Reference proteome</keyword>
<dbReference type="InterPro" id="IPR013826">
    <property type="entry name" value="Topo_IA_cen_sub3"/>
</dbReference>
<keyword evidence="6" id="KW-0460">Magnesium</keyword>
<dbReference type="PROSITE" id="PS50880">
    <property type="entry name" value="TOPRIM"/>
    <property type="match status" value="1"/>
</dbReference>